<evidence type="ECO:0000313" key="4">
    <source>
        <dbReference type="EMBL" id="TQL75367.1"/>
    </source>
</evidence>
<accession>A0A543AS14</accession>
<dbReference type="Proteomes" id="UP000317043">
    <property type="component" value="Unassembled WGS sequence"/>
</dbReference>
<keyword evidence="2" id="KW-1133">Transmembrane helix</keyword>
<feature type="domain" description="TraD/TraG TraM recognition site" evidence="3">
    <location>
        <begin position="616"/>
        <end position="684"/>
    </location>
</feature>
<reference evidence="4 5" key="1">
    <citation type="submission" date="2019-06" db="EMBL/GenBank/DDBJ databases">
        <title>Sequencing the genomes of 1000 actinobacteria strains.</title>
        <authorList>
            <person name="Klenk H.-P."/>
        </authorList>
    </citation>
    <scope>NUCLEOTIDE SEQUENCE [LARGE SCALE GENOMIC DNA]</scope>
    <source>
        <strain evidence="4 5">DSM 45928</strain>
    </source>
</reference>
<sequence>MNWMPFIYGLAVAGLVFMVTRLVLHAWARRAWQPGTLVHVQAPPVVDPRTSVMFWTHLAATIRTPWRRFWFGQPHIAFEFAWTGRDMDVRVWVPASIPVPVVQAAVTAAWPGALTATEPAPPPIDMAARCRGGAVRLTAAPAPVDTTAPADPARALITAGPSPTPSDATIVQVLARPAHPRAVARLRRTNTTGSSTSLAGMLLDLIQPGPTKTRTTRSSSHPEVTRLRRETADRAKGLMFETAVRYAVTTSKTGDKAEHALVARASAIAAGIGSLAGGSVKRARLPRAATVINTRGFGRGVLLTPAELSTLAHLPSDEVVPSLPRAGARPIAPATGIPSGGRGTKPLGTATVGGRKIALAATDARYHAHVVGPTGVGKSTFLLHMILADIKQHRGTVVIDPKGDLITDILNSLDPATVADRITIIDPAQPAPAIGIDPLAGADHDLVVDNLVSICRRIFERHWGPRADDILRHGLLTLLRVPGANLEHLPSLLSKKAFRAPYVSGIDEPWGLGGFWEWYDGLSPGIQSQAAGPVLSRIRALLGREFVRATIGAPRTSLDMGHILNHGGVLLARLPKGDLGGDTARLLGSIIVARTWQTTMARASTPEHQRRDASIYIDEAQNFLNLPRSLDDILAEARGLRLSMVLAHQYMAQLPRDMQLAVSANARTKVYFATSPEDARLLSRHTHPYLTEHDLAHLDVYQAACRTVTGGREMPPFTLNTLPPPPVVGQAETIRQTVRERAASEPSTSPKPKHQAAERQDTID</sequence>
<dbReference type="CDD" id="cd01127">
    <property type="entry name" value="TrwB_TraG_TraD_VirD4"/>
    <property type="match status" value="2"/>
</dbReference>
<dbReference type="Pfam" id="PF12696">
    <property type="entry name" value="TraG-D_C"/>
    <property type="match status" value="1"/>
</dbReference>
<keyword evidence="2" id="KW-0472">Membrane</keyword>
<dbReference type="Gene3D" id="3.40.50.300">
    <property type="entry name" value="P-loop containing nucleotide triphosphate hydrolases"/>
    <property type="match status" value="2"/>
</dbReference>
<proteinExistence type="predicted"/>
<keyword evidence="5" id="KW-1185">Reference proteome</keyword>
<dbReference type="AlphaFoldDB" id="A0A543AS14"/>
<dbReference type="InParanoid" id="A0A543AS14"/>
<dbReference type="RefSeq" id="WP_381541441.1">
    <property type="nucleotide sequence ID" value="NZ_JBHTGS010000001.1"/>
</dbReference>
<dbReference type="InterPro" id="IPR051162">
    <property type="entry name" value="T4SS_component"/>
</dbReference>
<evidence type="ECO:0000256" key="2">
    <source>
        <dbReference type="SAM" id="Phobius"/>
    </source>
</evidence>
<comment type="caution">
    <text evidence="4">The sequence shown here is derived from an EMBL/GenBank/DDBJ whole genome shotgun (WGS) entry which is preliminary data.</text>
</comment>
<dbReference type="EMBL" id="VFOW01000001">
    <property type="protein sequence ID" value="TQL75367.1"/>
    <property type="molecule type" value="Genomic_DNA"/>
</dbReference>
<organism evidence="4 5">
    <name type="scientific">Stackebrandtia endophytica</name>
    <dbReference type="NCBI Taxonomy" id="1496996"/>
    <lineage>
        <taxon>Bacteria</taxon>
        <taxon>Bacillati</taxon>
        <taxon>Actinomycetota</taxon>
        <taxon>Actinomycetes</taxon>
        <taxon>Glycomycetales</taxon>
        <taxon>Glycomycetaceae</taxon>
        <taxon>Stackebrandtia</taxon>
    </lineage>
</organism>
<dbReference type="PANTHER" id="PTHR30121">
    <property type="entry name" value="UNCHARACTERIZED PROTEIN YJGR-RELATED"/>
    <property type="match status" value="1"/>
</dbReference>
<evidence type="ECO:0000256" key="1">
    <source>
        <dbReference type="SAM" id="MobiDB-lite"/>
    </source>
</evidence>
<dbReference type="PANTHER" id="PTHR30121:SF11">
    <property type="entry name" value="AAA+ ATPASE DOMAIN-CONTAINING PROTEIN"/>
    <property type="match status" value="1"/>
</dbReference>
<dbReference type="InterPro" id="IPR027417">
    <property type="entry name" value="P-loop_NTPase"/>
</dbReference>
<feature type="transmembrane region" description="Helical" evidence="2">
    <location>
        <begin position="6"/>
        <end position="24"/>
    </location>
</feature>
<dbReference type="InterPro" id="IPR032689">
    <property type="entry name" value="TraG-D_C"/>
</dbReference>
<name>A0A543AS14_9ACTN</name>
<evidence type="ECO:0000313" key="5">
    <source>
        <dbReference type="Proteomes" id="UP000317043"/>
    </source>
</evidence>
<dbReference type="SUPFAM" id="SSF52540">
    <property type="entry name" value="P-loop containing nucleoside triphosphate hydrolases"/>
    <property type="match status" value="1"/>
</dbReference>
<evidence type="ECO:0000259" key="3">
    <source>
        <dbReference type="Pfam" id="PF12696"/>
    </source>
</evidence>
<keyword evidence="2" id="KW-0812">Transmembrane</keyword>
<protein>
    <submittedName>
        <fullName evidence="4">TraM-binding TraD/TraG-like protein</fullName>
    </submittedName>
</protein>
<feature type="region of interest" description="Disordered" evidence="1">
    <location>
        <begin position="737"/>
        <end position="764"/>
    </location>
</feature>
<gene>
    <name evidence="4" type="ORF">FB566_0867</name>
</gene>
<feature type="compositionally biased region" description="Basic and acidic residues" evidence="1">
    <location>
        <begin position="755"/>
        <end position="764"/>
    </location>
</feature>